<evidence type="ECO:0000313" key="10">
    <source>
        <dbReference type="EMBL" id="KAJ3440252.1"/>
    </source>
</evidence>
<dbReference type="Pfam" id="PF03941">
    <property type="entry name" value="INCENP_ARK-bind"/>
    <property type="match status" value="1"/>
</dbReference>
<feature type="domain" description="Inner centromere protein ARK-binding" evidence="9">
    <location>
        <begin position="1086"/>
        <end position="1131"/>
    </location>
</feature>
<evidence type="ECO:0000256" key="6">
    <source>
        <dbReference type="ARBA" id="ARBA00023242"/>
    </source>
</evidence>
<keyword evidence="4" id="KW-0963">Cytoplasm</keyword>
<feature type="compositionally biased region" description="Basic and acidic residues" evidence="8">
    <location>
        <begin position="250"/>
        <end position="259"/>
    </location>
</feature>
<feature type="compositionally biased region" description="Basic and acidic residues" evidence="8">
    <location>
        <begin position="293"/>
        <end position="307"/>
    </location>
</feature>
<evidence type="ECO:0000256" key="7">
    <source>
        <dbReference type="SAM" id="Coils"/>
    </source>
</evidence>
<reference evidence="10" key="1">
    <citation type="submission" date="2022-08" db="EMBL/GenBank/DDBJ databases">
        <title>Novel sulphate-reducing endosymbionts in the free-living metamonad Anaeramoeba.</title>
        <authorList>
            <person name="Jerlstrom-Hultqvist J."/>
            <person name="Cepicka I."/>
            <person name="Gallot-Lavallee L."/>
            <person name="Salas-Leiva D."/>
            <person name="Curtis B.A."/>
            <person name="Zahonova K."/>
            <person name="Pipaliya S."/>
            <person name="Dacks J."/>
            <person name="Roger A.J."/>
        </authorList>
    </citation>
    <scope>NUCLEOTIDE SEQUENCE</scope>
    <source>
        <strain evidence="10">Busselton2</strain>
    </source>
</reference>
<dbReference type="Proteomes" id="UP001146793">
    <property type="component" value="Unassembled WGS sequence"/>
</dbReference>
<dbReference type="Gene3D" id="6.10.250.2990">
    <property type="match status" value="1"/>
</dbReference>
<keyword evidence="5" id="KW-0206">Cytoskeleton</keyword>
<feature type="compositionally biased region" description="Basic and acidic residues" evidence="8">
    <location>
        <begin position="941"/>
        <end position="953"/>
    </location>
</feature>
<dbReference type="EMBL" id="JANTQA010000032">
    <property type="protein sequence ID" value="KAJ3440252.1"/>
    <property type="molecule type" value="Genomic_DNA"/>
</dbReference>
<comment type="similarity">
    <text evidence="3">Belongs to the INCENP family.</text>
</comment>
<feature type="compositionally biased region" description="Basic residues" evidence="8">
    <location>
        <begin position="223"/>
        <end position="241"/>
    </location>
</feature>
<keyword evidence="6" id="KW-0539">Nucleus</keyword>
<feature type="compositionally biased region" description="Basic residues" evidence="8">
    <location>
        <begin position="848"/>
        <end position="857"/>
    </location>
</feature>
<feature type="compositionally biased region" description="Polar residues" evidence="8">
    <location>
        <begin position="958"/>
        <end position="978"/>
    </location>
</feature>
<accession>A0AAV7ZIJ5</accession>
<evidence type="ECO:0000313" key="11">
    <source>
        <dbReference type="Proteomes" id="UP001146793"/>
    </source>
</evidence>
<feature type="coiled-coil region" evidence="7">
    <location>
        <begin position="451"/>
        <end position="485"/>
    </location>
</feature>
<feature type="compositionally biased region" description="Polar residues" evidence="8">
    <location>
        <begin position="125"/>
        <end position="137"/>
    </location>
</feature>
<feature type="compositionally biased region" description="Basic and acidic residues" evidence="8">
    <location>
        <begin position="858"/>
        <end position="868"/>
    </location>
</feature>
<evidence type="ECO:0000259" key="9">
    <source>
        <dbReference type="Pfam" id="PF03941"/>
    </source>
</evidence>
<feature type="compositionally biased region" description="Low complexity" evidence="8">
    <location>
        <begin position="992"/>
        <end position="1016"/>
    </location>
</feature>
<feature type="compositionally biased region" description="Low complexity" evidence="8">
    <location>
        <begin position="111"/>
        <end position="121"/>
    </location>
</feature>
<feature type="compositionally biased region" description="Basic and acidic residues" evidence="8">
    <location>
        <begin position="176"/>
        <end position="186"/>
    </location>
</feature>
<feature type="region of interest" description="Disordered" evidence="8">
    <location>
        <begin position="905"/>
        <end position="1016"/>
    </location>
</feature>
<feature type="region of interest" description="Disordered" evidence="8">
    <location>
        <begin position="176"/>
        <end position="340"/>
    </location>
</feature>
<dbReference type="AlphaFoldDB" id="A0AAV7ZIJ5"/>
<dbReference type="GO" id="GO:0005819">
    <property type="term" value="C:spindle"/>
    <property type="evidence" value="ECO:0007669"/>
    <property type="project" value="UniProtKB-SubCell"/>
</dbReference>
<feature type="region of interest" description="Disordered" evidence="8">
    <location>
        <begin position="825"/>
        <end position="868"/>
    </location>
</feature>
<feature type="compositionally biased region" description="Acidic residues" evidence="8">
    <location>
        <begin position="925"/>
        <end position="940"/>
    </location>
</feature>
<evidence type="ECO:0000256" key="1">
    <source>
        <dbReference type="ARBA" id="ARBA00004123"/>
    </source>
</evidence>
<dbReference type="GO" id="GO:0005634">
    <property type="term" value="C:nucleus"/>
    <property type="evidence" value="ECO:0007669"/>
    <property type="project" value="UniProtKB-SubCell"/>
</dbReference>
<comment type="caution">
    <text evidence="10">The sequence shown here is derived from an EMBL/GenBank/DDBJ whole genome shotgun (WGS) entry which is preliminary data.</text>
</comment>
<protein>
    <submittedName>
        <fullName evidence="10">Synaptic vesicle membrane protein vat-1 homolog-like</fullName>
    </submittedName>
</protein>
<evidence type="ECO:0000256" key="3">
    <source>
        <dbReference type="ARBA" id="ARBA00010042"/>
    </source>
</evidence>
<organism evidence="10 11">
    <name type="scientific">Anaeramoeba flamelloides</name>
    <dbReference type="NCBI Taxonomy" id="1746091"/>
    <lineage>
        <taxon>Eukaryota</taxon>
        <taxon>Metamonada</taxon>
        <taxon>Anaeramoebidae</taxon>
        <taxon>Anaeramoeba</taxon>
    </lineage>
</organism>
<feature type="region of interest" description="Disordered" evidence="8">
    <location>
        <begin position="412"/>
        <end position="445"/>
    </location>
</feature>
<name>A0AAV7ZIJ5_9EUKA</name>
<feature type="compositionally biased region" description="Basic and acidic residues" evidence="8">
    <location>
        <begin position="905"/>
        <end position="924"/>
    </location>
</feature>
<dbReference type="InterPro" id="IPR005635">
    <property type="entry name" value="Inner_centromere_prot_ARK-bd"/>
</dbReference>
<evidence type="ECO:0000256" key="8">
    <source>
        <dbReference type="SAM" id="MobiDB-lite"/>
    </source>
</evidence>
<keyword evidence="7" id="KW-0175">Coiled coil</keyword>
<feature type="region of interest" description="Disordered" evidence="8">
    <location>
        <begin position="54"/>
        <end position="144"/>
    </location>
</feature>
<evidence type="ECO:0000256" key="2">
    <source>
        <dbReference type="ARBA" id="ARBA00004186"/>
    </source>
</evidence>
<feature type="compositionally biased region" description="Basic residues" evidence="8">
    <location>
        <begin position="416"/>
        <end position="425"/>
    </location>
</feature>
<feature type="compositionally biased region" description="Basic and acidic residues" evidence="8">
    <location>
        <begin position="269"/>
        <end position="284"/>
    </location>
</feature>
<evidence type="ECO:0000256" key="5">
    <source>
        <dbReference type="ARBA" id="ARBA00023212"/>
    </source>
</evidence>
<evidence type="ECO:0000256" key="4">
    <source>
        <dbReference type="ARBA" id="ARBA00022490"/>
    </source>
</evidence>
<sequence>MENTLQSLLSRVDLLLNENQKYTNSHFQQHLSWLLSIQAHDRKRSFEVSQETEELVKVSDNNKRNKNPPAEGKKKQKQQKLKNSKKQTKRNKKRKTFKNLDKRMKQKNQKIEILSSSIISKIHNKQTNRSSSKQIPNQKKKKNFEKRLSKIQANTKTDHSNKNQNHGDNENKQNEELFKKKNETQQKTKINNPKRKNEETIENEKKNKKNKNAQNKTENDKIRQKKGNKKEKVLQKRKKVINLKTLTENQENKDNKENKPIQNNQHNHKNQEIKENKVNKEKKQIQNNKQNQKNKENKDNKENKLIQDLKSASPQKKSDQLKNKSQQSQQIKTKHQGSKFILTPNSQSYLASNHRQIKEIFNEKETFNFIPFHQQLIQNEKSPKIINQFQRKNQITTLLGQSKKKYLKQVQNSQHKWGKKVKNLKSRQEKHSHTKNKNNNNRYNHLLSPDLKRQLNFIERAKLELEQIRKQKSEELMKLHHLKKRETNIKIENPKKKVSNNCQLKNSNLGFKLTKNKTFLQNVSSHPLIKNLKLFFQQNFVSDLFPKINHNRTQTKSNNLKNQALQKKIKPKVKEQPAILKNIRKNSNFDSKVQNFMGSKSPQGRKRKPTDLIKENKNNFQNNSKISTINNNFQKRPRISQKKSTVKRLEKDNVKKKYNRGKGKKSQNLLMNPKEIAKRLFNSENKFTKQKKLKFLSQQKRVSKLSNEKSHAQKLQINGPLKNHDNVRFKRLKSFQNTKRKLLFGNQLNKKNELNMFFDNYQKGEKLEIESSHKNGIEVEMKIEKRNKGGLKEKTKRNEKRGTGKDIDTDLILIENIKVINEKSANPKNNKKGKELILGMVDEDGNKNKKKNKKRGSRKEGKSKKIEKFKKNLKIENEENLVKKNGIEEEKKKEIGEIEEMEIIKRNKRLLKEKEAEKAKRKEIEEEEIEKEGEEKEGENEDRGENNIEDERKKKTKNTYIDQKVNDYSYQITDVENNSSTSSESSDETTDDSTLSSSDDSSIESTSGSSTEMSDSTLFLKIQLNSDLEYESESSSCADSGSSQSSSSSELEYPFFSSSQEVKIPKHKYQFNIFNKKQKIKSKSEKLKIHGKIIPNWALKSQLKSNLLKQNTVNPDTIFTKIEKCDLNQIFSRKKRKYTRRKSSIFWTEEN</sequence>
<comment type="subcellular location">
    <subcellularLocation>
        <location evidence="2">Cytoplasm</location>
        <location evidence="2">Cytoskeleton</location>
        <location evidence="2">Spindle</location>
    </subcellularLocation>
    <subcellularLocation>
        <location evidence="1">Nucleus</location>
    </subcellularLocation>
</comment>
<proteinExistence type="inferred from homology"/>
<feature type="compositionally biased region" description="Basic and acidic residues" evidence="8">
    <location>
        <begin position="54"/>
        <end position="63"/>
    </location>
</feature>
<feature type="compositionally biased region" description="Basic and acidic residues" evidence="8">
    <location>
        <begin position="195"/>
        <end position="205"/>
    </location>
</feature>
<gene>
    <name evidence="10" type="ORF">M0812_16308</name>
</gene>
<feature type="compositionally biased region" description="Basic residues" evidence="8">
    <location>
        <begin position="74"/>
        <end position="97"/>
    </location>
</feature>